<sequence>MPGSETHYLHREESFMYDRETQFVVEETLNHARIEYTEKGIMHMASRRCMLLGISFSTAILGIVTEFTIPEQFCLDIPEARIDRIGCVLKRINANDTIEARFLRLLSQRDMDRIFVYSHHRAHRDRLLDLRA</sequence>
<accession>A9CYW0</accession>
<evidence type="ECO:0008006" key="3">
    <source>
        <dbReference type="Google" id="ProtNLM"/>
    </source>
</evidence>
<dbReference type="eggNOG" id="ENOG5033WR8">
    <property type="taxonomic scope" value="Bacteria"/>
</dbReference>
<protein>
    <recommendedName>
        <fullName evidence="3">PilZ domain-containing protein</fullName>
    </recommendedName>
</protein>
<gene>
    <name evidence="1" type="ORF">HPDFL43_00605</name>
</gene>
<dbReference type="Proteomes" id="UP000004291">
    <property type="component" value="Chromosome"/>
</dbReference>
<dbReference type="HOGENOM" id="CLU_2082948_0_0_5"/>
<comment type="caution">
    <text evidence="1">The sequence shown here is derived from an EMBL/GenBank/DDBJ whole genome shotgun (WGS) entry which is preliminary data.</text>
</comment>
<dbReference type="EMBL" id="ABIA03000002">
    <property type="protein sequence ID" value="EDQ34652.2"/>
    <property type="molecule type" value="Genomic_DNA"/>
</dbReference>
<evidence type="ECO:0000313" key="2">
    <source>
        <dbReference type="Proteomes" id="UP000004291"/>
    </source>
</evidence>
<keyword evidence="2" id="KW-1185">Reference proteome</keyword>
<reference evidence="1 2" key="1">
    <citation type="submission" date="2007-10" db="EMBL/GenBank/DDBJ databases">
        <authorList>
            <person name="Wagner-Dobler I."/>
            <person name="Ferriera S."/>
            <person name="Johnson J."/>
            <person name="Kravitz S."/>
            <person name="Beeson K."/>
            <person name="Sutton G."/>
            <person name="Rogers Y.-H."/>
            <person name="Friedman R."/>
            <person name="Frazier M."/>
            <person name="Venter J.C."/>
        </authorList>
    </citation>
    <scope>NUCLEOTIDE SEQUENCE [LARGE SCALE GENOMIC DNA]</scope>
    <source>
        <strain evidence="1 2">DFL-43</strain>
    </source>
</reference>
<proteinExistence type="predicted"/>
<organism evidence="1 2">
    <name type="scientific">Hoeflea phototrophica (strain DSM 17068 / NCIMB 14078 / DFL-43)</name>
    <dbReference type="NCBI Taxonomy" id="411684"/>
    <lineage>
        <taxon>Bacteria</taxon>
        <taxon>Pseudomonadati</taxon>
        <taxon>Pseudomonadota</taxon>
        <taxon>Alphaproteobacteria</taxon>
        <taxon>Hyphomicrobiales</taxon>
        <taxon>Rhizobiaceae</taxon>
        <taxon>Hoeflea</taxon>
    </lineage>
</organism>
<evidence type="ECO:0000313" key="1">
    <source>
        <dbReference type="EMBL" id="EDQ34652.2"/>
    </source>
</evidence>
<reference evidence="1 2" key="2">
    <citation type="submission" date="2012-06" db="EMBL/GenBank/DDBJ databases">
        <authorList>
            <person name="Fiebig A."/>
        </authorList>
    </citation>
    <scope>NUCLEOTIDE SEQUENCE [LARGE SCALE GENOMIC DNA]</scope>
    <source>
        <strain evidence="1 2">DFL-43</strain>
    </source>
</reference>
<dbReference type="AlphaFoldDB" id="A9CYW0"/>
<name>A9CYW0_HOEPD</name>